<dbReference type="GO" id="GO:0005829">
    <property type="term" value="C:cytosol"/>
    <property type="evidence" value="ECO:0007669"/>
    <property type="project" value="TreeGrafter"/>
</dbReference>
<comment type="function">
    <text evidence="5">A flexible structure which links the flagellar filament to the drive apparatus in the basal body.</text>
</comment>
<organism evidence="10 11">
    <name type="scientific">Telmatospirillum siberiense</name>
    <dbReference type="NCBI Taxonomy" id="382514"/>
    <lineage>
        <taxon>Bacteria</taxon>
        <taxon>Pseudomonadati</taxon>
        <taxon>Pseudomonadota</taxon>
        <taxon>Alphaproteobacteria</taxon>
        <taxon>Rhodospirillales</taxon>
        <taxon>Rhodospirillaceae</taxon>
        <taxon>Telmatospirillum</taxon>
    </lineage>
</organism>
<evidence type="ECO:0000259" key="9">
    <source>
        <dbReference type="Pfam" id="PF22692"/>
    </source>
</evidence>
<comment type="caution">
    <text evidence="10">The sequence shown here is derived from an EMBL/GenBank/DDBJ whole genome shotgun (WGS) entry which is preliminary data.</text>
</comment>
<dbReference type="PANTHER" id="PTHR30435:SF1">
    <property type="entry name" value="FLAGELLAR HOOK PROTEIN FLGE"/>
    <property type="match status" value="1"/>
</dbReference>
<comment type="subcellular location">
    <subcellularLocation>
        <location evidence="1 5">Bacterial flagellum basal body</location>
    </subcellularLocation>
</comment>
<feature type="domain" description="Flagellar hook protein FlgE D2" evidence="8">
    <location>
        <begin position="289"/>
        <end position="436"/>
    </location>
</feature>
<dbReference type="Proteomes" id="UP000233293">
    <property type="component" value="Unassembled WGS sequence"/>
</dbReference>
<feature type="domain" description="Flagellar basal-body/hook protein C-terminal" evidence="7">
    <location>
        <begin position="511"/>
        <end position="554"/>
    </location>
</feature>
<dbReference type="RefSeq" id="WP_101248966.1">
    <property type="nucleotide sequence ID" value="NZ_PIUM01000002.1"/>
</dbReference>
<dbReference type="InterPro" id="IPR037058">
    <property type="entry name" value="Falgellar_hook_FlgE_sf"/>
</dbReference>
<dbReference type="InterPro" id="IPR020013">
    <property type="entry name" value="Flagellar_FlgE/F/G"/>
</dbReference>
<dbReference type="EMBL" id="PIUM01000002">
    <property type="protein sequence ID" value="PKU26004.1"/>
    <property type="molecule type" value="Genomic_DNA"/>
</dbReference>
<evidence type="ECO:0000256" key="1">
    <source>
        <dbReference type="ARBA" id="ARBA00004117"/>
    </source>
</evidence>
<sequence>MDAAMSSAVSGLLAESTALSNISNNLSNSQTTGYKSVSTTFTSLLTELTNSSTYTSGGVSASARQNVLAQGTITSTSVTTDMAISGAGLFAVTTSLTAGQTYYTRNGAFDTDSTGNLYLSGTNYYLEGYSVNSGTASSSLSVVNIESREIDPPVATSTYSLSANFPAAAQNDLGTISYTTTSTPSTTEHLSAVYVQTGSDSAAGTTTYEVAIDAANGTTITDGTGTSGSQLLYSVTVDSAGAITAVVDMATNTTTTTLPDITPSDASTISLSTNYTSWSSFATAVGTGFSQTKSMTIYDSLGVSHAVSVTYTAAGDNKWLMTVKSASDGTLVDSNGSSVSSYSYEVSFNSDGTYSGITSLGTGETNAGGTAGSAPISSTGGPEISAIWTDGAAPTTGTSAVSMFIGSSGKSDGLSQYSSSSSTAVSITVNSYSQDGVREGTLSSVAVSSAGDVVASYTNGNSVTIYKIPVVTFANENGLTAMSDGVYSESLSSGGAVFNTAGEGASGTIEGGALESSTVNTTTEFANMITTQQAYSAASQVISTDKQMFTSLMQAIA</sequence>
<dbReference type="PANTHER" id="PTHR30435">
    <property type="entry name" value="FLAGELLAR PROTEIN"/>
    <property type="match status" value="1"/>
</dbReference>
<dbReference type="InterPro" id="IPR011491">
    <property type="entry name" value="FlgE_D2"/>
</dbReference>
<protein>
    <recommendedName>
        <fullName evidence="3 5">Flagellar hook protein FlgE</fullName>
    </recommendedName>
</protein>
<dbReference type="Gene3D" id="2.60.98.20">
    <property type="entry name" value="Flagellar hook protein FlgE"/>
    <property type="match status" value="1"/>
</dbReference>
<evidence type="ECO:0000256" key="2">
    <source>
        <dbReference type="ARBA" id="ARBA00009677"/>
    </source>
</evidence>
<dbReference type="SUPFAM" id="SSF117143">
    <property type="entry name" value="Flagellar hook protein flgE"/>
    <property type="match status" value="2"/>
</dbReference>
<name>A0A2N3Q021_9PROT</name>
<dbReference type="Pfam" id="PF07559">
    <property type="entry name" value="FlgE_D2"/>
    <property type="match status" value="1"/>
</dbReference>
<gene>
    <name evidence="10" type="ORF">CWS72_02345</name>
</gene>
<dbReference type="InterPro" id="IPR053967">
    <property type="entry name" value="LlgE_F_G-like_D1"/>
</dbReference>
<dbReference type="OrthoDB" id="8372879at2"/>
<keyword evidence="4 5" id="KW-0975">Bacterial flagellum</keyword>
<dbReference type="Pfam" id="PF22692">
    <property type="entry name" value="LlgE_F_G_D1"/>
    <property type="match status" value="1"/>
</dbReference>
<dbReference type="Pfam" id="PF00460">
    <property type="entry name" value="Flg_bb_rod"/>
    <property type="match status" value="1"/>
</dbReference>
<feature type="domain" description="Flagellar basal body rod protein N-terminal" evidence="6">
    <location>
        <begin position="6"/>
        <end position="35"/>
    </location>
</feature>
<dbReference type="InterPro" id="IPR001444">
    <property type="entry name" value="Flag_bb_rod_N"/>
</dbReference>
<evidence type="ECO:0000259" key="6">
    <source>
        <dbReference type="Pfam" id="PF00460"/>
    </source>
</evidence>
<dbReference type="GO" id="GO:0071978">
    <property type="term" value="P:bacterial-type flagellum-dependent swarming motility"/>
    <property type="evidence" value="ECO:0007669"/>
    <property type="project" value="TreeGrafter"/>
</dbReference>
<feature type="domain" description="Flagellar hook protein FlgE/F/G-like D1" evidence="9">
    <location>
        <begin position="83"/>
        <end position="128"/>
    </location>
</feature>
<reference evidence="11" key="1">
    <citation type="submission" date="2017-12" db="EMBL/GenBank/DDBJ databases">
        <title>Draft genome sequence of Telmatospirillum siberiense 26-4b1T, an acidotolerant peatland alphaproteobacterium potentially involved in sulfur cycling.</title>
        <authorList>
            <person name="Hausmann B."/>
            <person name="Pjevac P."/>
            <person name="Schreck K."/>
            <person name="Herbold C.W."/>
            <person name="Daims H."/>
            <person name="Wagner M."/>
            <person name="Pester M."/>
            <person name="Loy A."/>
        </authorList>
    </citation>
    <scope>NUCLEOTIDE SEQUENCE [LARGE SCALE GENOMIC DNA]</scope>
    <source>
        <strain evidence="11">26-4b1</strain>
    </source>
</reference>
<comment type="similarity">
    <text evidence="2 5">Belongs to the flagella basal body rod proteins family.</text>
</comment>
<accession>A0A2N3Q021</accession>
<dbReference type="Pfam" id="PF06429">
    <property type="entry name" value="Flg_bbr_C"/>
    <property type="match status" value="1"/>
</dbReference>
<keyword evidence="11" id="KW-1185">Reference proteome</keyword>
<evidence type="ECO:0000313" key="11">
    <source>
        <dbReference type="Proteomes" id="UP000233293"/>
    </source>
</evidence>
<dbReference type="GO" id="GO:0009425">
    <property type="term" value="C:bacterial-type flagellum basal body"/>
    <property type="evidence" value="ECO:0007669"/>
    <property type="project" value="UniProtKB-SubCell"/>
</dbReference>
<dbReference type="AlphaFoldDB" id="A0A2N3Q021"/>
<evidence type="ECO:0000256" key="5">
    <source>
        <dbReference type="RuleBase" id="RU362116"/>
    </source>
</evidence>
<evidence type="ECO:0000313" key="10">
    <source>
        <dbReference type="EMBL" id="PKU26004.1"/>
    </source>
</evidence>
<evidence type="ECO:0000256" key="3">
    <source>
        <dbReference type="ARBA" id="ARBA00019015"/>
    </source>
</evidence>
<evidence type="ECO:0000259" key="8">
    <source>
        <dbReference type="Pfam" id="PF07559"/>
    </source>
</evidence>
<dbReference type="NCBIfam" id="TIGR03506">
    <property type="entry name" value="FlgEFG_subfam"/>
    <property type="match status" value="2"/>
</dbReference>
<evidence type="ECO:0000256" key="4">
    <source>
        <dbReference type="ARBA" id="ARBA00023143"/>
    </source>
</evidence>
<evidence type="ECO:0000259" key="7">
    <source>
        <dbReference type="Pfam" id="PF06429"/>
    </source>
</evidence>
<proteinExistence type="inferred from homology"/>
<dbReference type="InterPro" id="IPR010930">
    <property type="entry name" value="Flg_bb/hook_C_dom"/>
</dbReference>
<dbReference type="InterPro" id="IPR037925">
    <property type="entry name" value="FlgE/F/G-like"/>
</dbReference>
<dbReference type="GO" id="GO:0009424">
    <property type="term" value="C:bacterial-type flagellum hook"/>
    <property type="evidence" value="ECO:0007669"/>
    <property type="project" value="TreeGrafter"/>
</dbReference>